<feature type="transmembrane region" description="Helical" evidence="7">
    <location>
        <begin position="296"/>
        <end position="318"/>
    </location>
</feature>
<feature type="region of interest" description="Disordered" evidence="8">
    <location>
        <begin position="1"/>
        <end position="26"/>
    </location>
</feature>
<dbReference type="Gene3D" id="1.10.3720.10">
    <property type="entry name" value="MetI-like"/>
    <property type="match status" value="1"/>
</dbReference>
<feature type="domain" description="ABC transmembrane type-1" evidence="9">
    <location>
        <begin position="94"/>
        <end position="317"/>
    </location>
</feature>
<evidence type="ECO:0000256" key="3">
    <source>
        <dbReference type="ARBA" id="ARBA00022475"/>
    </source>
</evidence>
<evidence type="ECO:0000256" key="2">
    <source>
        <dbReference type="ARBA" id="ARBA00022448"/>
    </source>
</evidence>
<dbReference type="PANTHER" id="PTHR30193:SF41">
    <property type="entry name" value="DIACETYLCHITOBIOSE UPTAKE SYSTEM PERMEASE PROTEIN NGCF"/>
    <property type="match status" value="1"/>
</dbReference>
<evidence type="ECO:0000256" key="8">
    <source>
        <dbReference type="SAM" id="MobiDB-lite"/>
    </source>
</evidence>
<evidence type="ECO:0000256" key="1">
    <source>
        <dbReference type="ARBA" id="ARBA00004651"/>
    </source>
</evidence>
<dbReference type="InterPro" id="IPR051393">
    <property type="entry name" value="ABC_transporter_permease"/>
</dbReference>
<keyword evidence="6 7" id="KW-0472">Membrane</keyword>
<feature type="transmembrane region" description="Helical" evidence="7">
    <location>
        <begin position="32"/>
        <end position="56"/>
    </location>
</feature>
<dbReference type="AlphaFoldDB" id="A0A9X3A175"/>
<dbReference type="PROSITE" id="PS50928">
    <property type="entry name" value="ABC_TM1"/>
    <property type="match status" value="1"/>
</dbReference>
<keyword evidence="5 7" id="KW-1133">Transmembrane helix</keyword>
<comment type="caution">
    <text evidence="10">The sequence shown here is derived from an EMBL/GenBank/DDBJ whole genome shotgun (WGS) entry which is preliminary data.</text>
</comment>
<sequence>MSRAVLTPRVERTDPPAPPPVKPKRRRKLNRGYGFVIGALLPALVMHVVFVVSPYAQAFYLSLTDWNGVAGTANFVGLANFGRLAGDSLFLASIRNNLLLLLLMPAATIGIGLFLATMIQRGSRTGRGGVRGARFYRIVFFFPQLLSVAIVAVLWGFAYNPNNGLINGVLRAVGLGGLARSWLAEPGLALFAVMAVMIWSGVGFYLVLFSAAIDGVPKEIYEAALIDGANGWTTFWRITLPLLRDNVQVAFVYLGMAALDAFALVQIMTVGPGGPDGSTEVMGLSLYRTAFEYGKFGYASAMGVALFFGTLVFALIALRGSGGKDRTELA</sequence>
<organism evidence="10 11">
    <name type="scientific">Umezawaea endophytica</name>
    <dbReference type="NCBI Taxonomy" id="1654476"/>
    <lineage>
        <taxon>Bacteria</taxon>
        <taxon>Bacillati</taxon>
        <taxon>Actinomycetota</taxon>
        <taxon>Actinomycetes</taxon>
        <taxon>Pseudonocardiales</taxon>
        <taxon>Pseudonocardiaceae</taxon>
        <taxon>Umezawaea</taxon>
    </lineage>
</organism>
<dbReference type="InterPro" id="IPR000515">
    <property type="entry name" value="MetI-like"/>
</dbReference>
<feature type="transmembrane region" description="Helical" evidence="7">
    <location>
        <begin position="138"/>
        <end position="158"/>
    </location>
</feature>
<evidence type="ECO:0000259" key="9">
    <source>
        <dbReference type="PROSITE" id="PS50928"/>
    </source>
</evidence>
<protein>
    <submittedName>
        <fullName evidence="10">Sugar ABC transporter permease</fullName>
    </submittedName>
</protein>
<feature type="transmembrane region" description="Helical" evidence="7">
    <location>
        <begin position="247"/>
        <end position="268"/>
    </location>
</feature>
<evidence type="ECO:0000256" key="7">
    <source>
        <dbReference type="RuleBase" id="RU363032"/>
    </source>
</evidence>
<gene>
    <name evidence="10" type="ORF">NZH93_12635</name>
</gene>
<evidence type="ECO:0000256" key="5">
    <source>
        <dbReference type="ARBA" id="ARBA00022989"/>
    </source>
</evidence>
<accession>A0A9X3A175</accession>
<keyword evidence="3" id="KW-1003">Cell membrane</keyword>
<dbReference type="EMBL" id="JANYMP010000005">
    <property type="protein sequence ID" value="MCS7477703.1"/>
    <property type="molecule type" value="Genomic_DNA"/>
</dbReference>
<reference evidence="10" key="1">
    <citation type="submission" date="2022-08" db="EMBL/GenBank/DDBJ databases">
        <authorList>
            <person name="Tistechok S."/>
            <person name="Samborskyy M."/>
            <person name="Roman I."/>
        </authorList>
    </citation>
    <scope>NUCLEOTIDE SEQUENCE</scope>
    <source>
        <strain evidence="10">DSM 103496</strain>
    </source>
</reference>
<feature type="transmembrane region" description="Helical" evidence="7">
    <location>
        <begin position="98"/>
        <end position="117"/>
    </location>
</feature>
<evidence type="ECO:0000256" key="6">
    <source>
        <dbReference type="ARBA" id="ARBA00023136"/>
    </source>
</evidence>
<dbReference type="CDD" id="cd06261">
    <property type="entry name" value="TM_PBP2"/>
    <property type="match status" value="1"/>
</dbReference>
<evidence type="ECO:0000313" key="11">
    <source>
        <dbReference type="Proteomes" id="UP001141259"/>
    </source>
</evidence>
<dbReference type="GO" id="GO:0055085">
    <property type="term" value="P:transmembrane transport"/>
    <property type="evidence" value="ECO:0007669"/>
    <property type="project" value="InterPro"/>
</dbReference>
<keyword evidence="4 7" id="KW-0812">Transmembrane</keyword>
<comment type="subcellular location">
    <subcellularLocation>
        <location evidence="1 7">Cell membrane</location>
        <topology evidence="1 7">Multi-pass membrane protein</topology>
    </subcellularLocation>
</comment>
<dbReference type="Proteomes" id="UP001141259">
    <property type="component" value="Unassembled WGS sequence"/>
</dbReference>
<name>A0A9X3A175_9PSEU</name>
<dbReference type="SUPFAM" id="SSF161098">
    <property type="entry name" value="MetI-like"/>
    <property type="match status" value="1"/>
</dbReference>
<comment type="similarity">
    <text evidence="7">Belongs to the binding-protein-dependent transport system permease family.</text>
</comment>
<dbReference type="Pfam" id="PF00528">
    <property type="entry name" value="BPD_transp_1"/>
    <property type="match status" value="1"/>
</dbReference>
<keyword evidence="2 7" id="KW-0813">Transport</keyword>
<dbReference type="PANTHER" id="PTHR30193">
    <property type="entry name" value="ABC TRANSPORTER PERMEASE PROTEIN"/>
    <property type="match status" value="1"/>
</dbReference>
<evidence type="ECO:0000256" key="4">
    <source>
        <dbReference type="ARBA" id="ARBA00022692"/>
    </source>
</evidence>
<proteinExistence type="inferred from homology"/>
<dbReference type="GO" id="GO:0005886">
    <property type="term" value="C:plasma membrane"/>
    <property type="evidence" value="ECO:0007669"/>
    <property type="project" value="UniProtKB-SubCell"/>
</dbReference>
<dbReference type="RefSeq" id="WP_259623217.1">
    <property type="nucleotide sequence ID" value="NZ_JANYMP010000005.1"/>
</dbReference>
<evidence type="ECO:0000313" key="10">
    <source>
        <dbReference type="EMBL" id="MCS7477703.1"/>
    </source>
</evidence>
<keyword evidence="11" id="KW-1185">Reference proteome</keyword>
<dbReference type="InterPro" id="IPR035906">
    <property type="entry name" value="MetI-like_sf"/>
</dbReference>
<feature type="transmembrane region" description="Helical" evidence="7">
    <location>
        <begin position="188"/>
        <end position="208"/>
    </location>
</feature>